<evidence type="ECO:0000259" key="15">
    <source>
        <dbReference type="PROSITE" id="PS50102"/>
    </source>
</evidence>
<evidence type="ECO:0000256" key="12">
    <source>
        <dbReference type="PROSITE-ProRule" id="PRU00091"/>
    </source>
</evidence>
<dbReference type="Pfam" id="PF01363">
    <property type="entry name" value="FYVE"/>
    <property type="match status" value="1"/>
</dbReference>
<dbReference type="PANTHER" id="PTHR45814:SF2">
    <property type="entry name" value="HISTONE-LYSINE N-METHYLTRANSFERASE SETD1"/>
    <property type="match status" value="1"/>
</dbReference>
<feature type="compositionally biased region" description="Low complexity" evidence="14">
    <location>
        <begin position="596"/>
        <end position="605"/>
    </location>
</feature>
<gene>
    <name evidence="17" type="ORF">J437_LFUL015176</name>
</gene>
<dbReference type="Pfam" id="PF00076">
    <property type="entry name" value="RRM_1"/>
    <property type="match status" value="1"/>
</dbReference>
<dbReference type="PROSITE" id="PS50178">
    <property type="entry name" value="ZF_FYVE"/>
    <property type="match status" value="1"/>
</dbReference>
<dbReference type="SMART" id="SM00064">
    <property type="entry name" value="FYVE"/>
    <property type="match status" value="1"/>
</dbReference>
<evidence type="ECO:0000256" key="4">
    <source>
        <dbReference type="ARBA" id="ARBA00022691"/>
    </source>
</evidence>
<dbReference type="InterPro" id="IPR000306">
    <property type="entry name" value="Znf_FYVE"/>
</dbReference>
<feature type="domain" description="FYVE-type" evidence="16">
    <location>
        <begin position="115"/>
        <end position="175"/>
    </location>
</feature>
<dbReference type="Gene3D" id="1.25.40.20">
    <property type="entry name" value="Ankyrin repeat-containing domain"/>
    <property type="match status" value="1"/>
</dbReference>
<evidence type="ECO:0000256" key="7">
    <source>
        <dbReference type="ARBA" id="ARBA00022833"/>
    </source>
</evidence>
<dbReference type="CDD" id="cd15728">
    <property type="entry name" value="FYVE_ANFY1"/>
    <property type="match status" value="1"/>
</dbReference>
<dbReference type="InterPro" id="IPR011011">
    <property type="entry name" value="Znf_FYVE_PHD"/>
</dbReference>
<evidence type="ECO:0000256" key="6">
    <source>
        <dbReference type="ARBA" id="ARBA00022771"/>
    </source>
</evidence>
<feature type="compositionally biased region" description="Polar residues" evidence="14">
    <location>
        <begin position="567"/>
        <end position="577"/>
    </location>
</feature>
<dbReference type="AlphaFoldDB" id="A0A8K0KP09"/>
<dbReference type="InterPro" id="IPR035979">
    <property type="entry name" value="RBD_domain_sf"/>
</dbReference>
<keyword evidence="18" id="KW-1185">Reference proteome</keyword>
<dbReference type="InterPro" id="IPR002110">
    <property type="entry name" value="Ankyrin_rpt"/>
</dbReference>
<keyword evidence="6 12" id="KW-0863">Zinc-finger</keyword>
<feature type="domain" description="RRM" evidence="15">
    <location>
        <begin position="283"/>
        <end position="356"/>
    </location>
</feature>
<keyword evidence="10" id="KW-0539">Nucleus</keyword>
<keyword evidence="8" id="KW-0156">Chromatin regulator</keyword>
<organism evidence="17 18">
    <name type="scientific">Ladona fulva</name>
    <name type="common">Scarce chaser dragonfly</name>
    <name type="synonym">Libellula fulva</name>
    <dbReference type="NCBI Taxonomy" id="123851"/>
    <lineage>
        <taxon>Eukaryota</taxon>
        <taxon>Metazoa</taxon>
        <taxon>Ecdysozoa</taxon>
        <taxon>Arthropoda</taxon>
        <taxon>Hexapoda</taxon>
        <taxon>Insecta</taxon>
        <taxon>Pterygota</taxon>
        <taxon>Palaeoptera</taxon>
        <taxon>Odonata</taxon>
        <taxon>Epiprocta</taxon>
        <taxon>Anisoptera</taxon>
        <taxon>Libelluloidea</taxon>
        <taxon>Libellulidae</taxon>
        <taxon>Ladona</taxon>
    </lineage>
</organism>
<feature type="compositionally biased region" description="Basic residues" evidence="14">
    <location>
        <begin position="608"/>
        <end position="618"/>
    </location>
</feature>
<dbReference type="Gene3D" id="3.30.70.330">
    <property type="match status" value="1"/>
</dbReference>
<evidence type="ECO:0000256" key="2">
    <source>
        <dbReference type="ARBA" id="ARBA00022603"/>
    </source>
</evidence>
<dbReference type="SUPFAM" id="SSF57903">
    <property type="entry name" value="FYVE/PHD zinc finger"/>
    <property type="match status" value="1"/>
</dbReference>
<evidence type="ECO:0000256" key="10">
    <source>
        <dbReference type="ARBA" id="ARBA00023242"/>
    </source>
</evidence>
<dbReference type="InterPro" id="IPR000504">
    <property type="entry name" value="RRM_dom"/>
</dbReference>
<dbReference type="CDD" id="cd12304">
    <property type="entry name" value="RRM_Set1"/>
    <property type="match status" value="1"/>
</dbReference>
<keyword evidence="7" id="KW-0862">Zinc</keyword>
<evidence type="ECO:0000259" key="16">
    <source>
        <dbReference type="PROSITE" id="PS50178"/>
    </source>
</evidence>
<evidence type="ECO:0000313" key="17">
    <source>
        <dbReference type="EMBL" id="KAG8238891.1"/>
    </source>
</evidence>
<dbReference type="InterPro" id="IPR036770">
    <property type="entry name" value="Ankyrin_rpt-contain_sf"/>
</dbReference>
<dbReference type="PANTHER" id="PTHR45814">
    <property type="entry name" value="HISTONE-LYSINE N-METHYLTRANSFERASE SETD1"/>
    <property type="match status" value="1"/>
</dbReference>
<dbReference type="Gene3D" id="3.30.40.10">
    <property type="entry name" value="Zinc/RING finger domain, C3HC4 (zinc finger)"/>
    <property type="match status" value="1"/>
</dbReference>
<dbReference type="InterPro" id="IPR017455">
    <property type="entry name" value="Znf_FYVE-rel"/>
</dbReference>
<reference evidence="17" key="2">
    <citation type="submission" date="2017-10" db="EMBL/GenBank/DDBJ databases">
        <title>Ladona fulva Genome sequencing and assembly.</title>
        <authorList>
            <person name="Murali S."/>
            <person name="Richards S."/>
            <person name="Bandaranaike D."/>
            <person name="Bellair M."/>
            <person name="Blankenburg K."/>
            <person name="Chao H."/>
            <person name="Dinh H."/>
            <person name="Doddapaneni H."/>
            <person name="Dugan-Rocha S."/>
            <person name="Elkadiri S."/>
            <person name="Gnanaolivu R."/>
            <person name="Hernandez B."/>
            <person name="Skinner E."/>
            <person name="Javaid M."/>
            <person name="Lee S."/>
            <person name="Li M."/>
            <person name="Ming W."/>
            <person name="Munidasa M."/>
            <person name="Muniz J."/>
            <person name="Nguyen L."/>
            <person name="Hughes D."/>
            <person name="Osuji N."/>
            <person name="Pu L.-L."/>
            <person name="Puazo M."/>
            <person name="Qu C."/>
            <person name="Quiroz J."/>
            <person name="Raj R."/>
            <person name="Weissenberger G."/>
            <person name="Xin Y."/>
            <person name="Zou X."/>
            <person name="Han Y."/>
            <person name="Worley K."/>
            <person name="Muzny D."/>
            <person name="Gibbs R."/>
        </authorList>
    </citation>
    <scope>NUCLEOTIDE SEQUENCE</scope>
    <source>
        <strain evidence="17">Sampled in the wild</strain>
    </source>
</reference>
<sequence length="1146" mass="125976">MRGRTPLHLLAYYAPPMPSVNGGVDDRSSNAAPAILNLFLECMPQYPIDKPDLDGNTALLLAYMKGNGSLCRALVKAGARLACMNKDGITVFNYQVATKQLLQRLLDLLSQEPPWEEGDICLECGAKFGLTIRKHHCRHCGRILCSRCSDRDVPILKFGLNKPVRVCGVCFDVLQLGVAGDMVMNGMNGMMEQAHAGNRPNAHQHHHHKQRNYKLVVDPFLVKGASKLYRYDGNVPNDPTMPTVQVRDPRSHLKGIWKRLEILDIPVPRFKIDANYVGEPPPLEVTICNLNDNIDKAFLTDMVQKFGAVEELFIYFHPVTNKHLGLARVVFDSVKAARTCVEKLNNTSVMGKVLRVFLDAFGEECRQLFAEQTREKKAEFDEESDKDDKKSKKSLPEREADERWKEKEELKKESELRADFVGPNHREGEIRLTRFDYSTPGSSVSEGYGTGPSETSYPGSERAFTYQANHSAHSTPVGYEFNHYPQSGAPSFAAPPPPNYSAPPTPAVPLPYSLPSHAPPLPHLMMHRAPMPPIHHPPPPQTHQWPSGWEIPAGAASQPQWIEARRCTSNSRHSAMNASLVPKPPTAWTSPSAVGDSSTSVLSSKDSSKHKSKVHRSRSPSPERRKVLDLDTRIEMLLKGKAAGGVAPPFLQLGISSESETEEGLEDDDDDFLSPSASHKNRRSGSLSRTSISSKGSRTDAPLPLSPKLTIPPPPPPDSKPLDLVFDSNDQWDLDEPLSTPPSPYISEEQYLMWHQIRSTRVCSTRNQENLRDRIERNFCGYGDGLQEGNAAFSDRCPAPSVADGHHPPSPSIHRQILDPYCSPVGSADSLGTAGNPSRRSTPLQDENDGKGSGNDVGSRQDDDYMSLSSLSSGDDYVIVEPPMGAGATSLPATVVSFPPPYGPHIPGYPHHLPHAGTYLPAGTSRPPLYPGHLYPPPDPATYAWRAPVPGYPHPPPPHPYPPVCIPVGCTVGMPYAGQYHPLGLVASSVPYVYAGFHPRLPQSASQPYEADDPQAPTISGVVDRVISELKQILKRDFNKKMIENTAFKSFETWWDEQERKAKSQGCNGADLSEMSFTSNASASASLGETSLPEKQLLLDTGRENLGLESVGFSLGLRAAIPKMPSFRVFMQSFVHLTLILQPSSK</sequence>
<dbReference type="GO" id="GO:0008270">
    <property type="term" value="F:zinc ion binding"/>
    <property type="evidence" value="ECO:0007669"/>
    <property type="project" value="UniProtKB-KW"/>
</dbReference>
<dbReference type="GO" id="GO:0042800">
    <property type="term" value="F:histone H3K4 methyltransferase activity"/>
    <property type="evidence" value="ECO:0007669"/>
    <property type="project" value="InterPro"/>
</dbReference>
<keyword evidence="3" id="KW-0808">Transferase</keyword>
<feature type="compositionally biased region" description="Acidic residues" evidence="14">
    <location>
        <begin position="659"/>
        <end position="672"/>
    </location>
</feature>
<name>A0A8K0KP09_LADFU</name>
<keyword evidence="11" id="KW-0040">ANK repeat</keyword>
<dbReference type="InterPro" id="IPR013083">
    <property type="entry name" value="Znf_RING/FYVE/PHD"/>
</dbReference>
<dbReference type="GO" id="GO:0003723">
    <property type="term" value="F:RNA binding"/>
    <property type="evidence" value="ECO:0007669"/>
    <property type="project" value="UniProtKB-UniRule"/>
</dbReference>
<feature type="region of interest" description="Disordered" evidence="14">
    <location>
        <begin position="797"/>
        <end position="870"/>
    </location>
</feature>
<feature type="compositionally biased region" description="Low complexity" evidence="14">
    <location>
        <begin position="684"/>
        <end position="696"/>
    </location>
</feature>
<dbReference type="OrthoDB" id="308383at2759"/>
<feature type="repeat" description="ANK" evidence="11">
    <location>
        <begin position="54"/>
        <end position="86"/>
    </location>
</feature>
<comment type="caution">
    <text evidence="17">The sequence shown here is derived from an EMBL/GenBank/DDBJ whole genome shotgun (WGS) entry which is preliminary data.</text>
</comment>
<dbReference type="Proteomes" id="UP000792457">
    <property type="component" value="Unassembled WGS sequence"/>
</dbReference>
<dbReference type="GO" id="GO:0048188">
    <property type="term" value="C:Set1C/COMPASS complex"/>
    <property type="evidence" value="ECO:0007669"/>
    <property type="project" value="TreeGrafter"/>
</dbReference>
<dbReference type="EMBL" id="KZ309466">
    <property type="protein sequence ID" value="KAG8238891.1"/>
    <property type="molecule type" value="Genomic_DNA"/>
</dbReference>
<feature type="compositionally biased region" description="Pro residues" evidence="14">
    <location>
        <begin position="710"/>
        <end position="719"/>
    </location>
</feature>
<dbReference type="SUPFAM" id="SSF48403">
    <property type="entry name" value="Ankyrin repeat"/>
    <property type="match status" value="1"/>
</dbReference>
<evidence type="ECO:0000256" key="13">
    <source>
        <dbReference type="PROSITE-ProRule" id="PRU00176"/>
    </source>
</evidence>
<feature type="compositionally biased region" description="Basic and acidic residues" evidence="14">
    <location>
        <begin position="621"/>
        <end position="638"/>
    </location>
</feature>
<evidence type="ECO:0000256" key="14">
    <source>
        <dbReference type="SAM" id="MobiDB-lite"/>
    </source>
</evidence>
<keyword evidence="2" id="KW-0489">Methyltransferase</keyword>
<comment type="subcellular location">
    <subcellularLocation>
        <location evidence="1">Nucleus</location>
    </subcellularLocation>
</comment>
<protein>
    <submittedName>
        <fullName evidence="17">Uncharacterized protein</fullName>
    </submittedName>
</protein>
<dbReference type="PROSITE" id="PS50088">
    <property type="entry name" value="ANK_REPEAT"/>
    <property type="match status" value="1"/>
</dbReference>
<evidence type="ECO:0000256" key="3">
    <source>
        <dbReference type="ARBA" id="ARBA00022679"/>
    </source>
</evidence>
<evidence type="ECO:0000256" key="8">
    <source>
        <dbReference type="ARBA" id="ARBA00022853"/>
    </source>
</evidence>
<keyword evidence="4" id="KW-0949">S-adenosyl-L-methionine</keyword>
<evidence type="ECO:0000313" key="18">
    <source>
        <dbReference type="Proteomes" id="UP000792457"/>
    </source>
</evidence>
<feature type="region of interest" description="Disordered" evidence="14">
    <location>
        <begin position="376"/>
        <end position="460"/>
    </location>
</feature>
<dbReference type="SMART" id="SM00248">
    <property type="entry name" value="ANK"/>
    <property type="match status" value="2"/>
</dbReference>
<evidence type="ECO:0000256" key="1">
    <source>
        <dbReference type="ARBA" id="ARBA00004123"/>
    </source>
</evidence>
<dbReference type="SUPFAM" id="SSF54928">
    <property type="entry name" value="RNA-binding domain, RBD"/>
    <property type="match status" value="1"/>
</dbReference>
<dbReference type="GO" id="GO:0032259">
    <property type="term" value="P:methylation"/>
    <property type="evidence" value="ECO:0007669"/>
    <property type="project" value="UniProtKB-KW"/>
</dbReference>
<evidence type="ECO:0000256" key="9">
    <source>
        <dbReference type="ARBA" id="ARBA00022884"/>
    </source>
</evidence>
<dbReference type="PROSITE" id="PS50102">
    <property type="entry name" value="RRM"/>
    <property type="match status" value="1"/>
</dbReference>
<feature type="region of interest" description="Disordered" evidence="14">
    <location>
        <begin position="534"/>
        <end position="726"/>
    </location>
</feature>
<keyword evidence="9 13" id="KW-0694">RNA-binding</keyword>
<evidence type="ECO:0000256" key="11">
    <source>
        <dbReference type="PROSITE-ProRule" id="PRU00023"/>
    </source>
</evidence>
<dbReference type="FunFam" id="3.30.40.10:FF:000104">
    <property type="entry name" value="Ankyrin repeat and FYVE domain-containing 1"/>
    <property type="match status" value="1"/>
</dbReference>
<evidence type="ECO:0000256" key="5">
    <source>
        <dbReference type="ARBA" id="ARBA00022723"/>
    </source>
</evidence>
<dbReference type="InterPro" id="IPR012677">
    <property type="entry name" value="Nucleotide-bd_a/b_plait_sf"/>
</dbReference>
<proteinExistence type="predicted"/>
<dbReference type="SMART" id="SM00360">
    <property type="entry name" value="RRM"/>
    <property type="match status" value="1"/>
</dbReference>
<keyword evidence="5" id="KW-0479">Metal-binding</keyword>
<reference evidence="17" key="1">
    <citation type="submission" date="2013-04" db="EMBL/GenBank/DDBJ databases">
        <authorList>
            <person name="Qu J."/>
            <person name="Murali S.C."/>
            <person name="Bandaranaike D."/>
            <person name="Bellair M."/>
            <person name="Blankenburg K."/>
            <person name="Chao H."/>
            <person name="Dinh H."/>
            <person name="Doddapaneni H."/>
            <person name="Downs B."/>
            <person name="Dugan-Rocha S."/>
            <person name="Elkadiri S."/>
            <person name="Gnanaolivu R.D."/>
            <person name="Hernandez B."/>
            <person name="Javaid M."/>
            <person name="Jayaseelan J.C."/>
            <person name="Lee S."/>
            <person name="Li M."/>
            <person name="Ming W."/>
            <person name="Munidasa M."/>
            <person name="Muniz J."/>
            <person name="Nguyen L."/>
            <person name="Ongeri F."/>
            <person name="Osuji N."/>
            <person name="Pu L.-L."/>
            <person name="Puazo M."/>
            <person name="Qu C."/>
            <person name="Quiroz J."/>
            <person name="Raj R."/>
            <person name="Weissenberger G."/>
            <person name="Xin Y."/>
            <person name="Zou X."/>
            <person name="Han Y."/>
            <person name="Richards S."/>
            <person name="Worley K."/>
            <person name="Muzny D."/>
            <person name="Gibbs R."/>
        </authorList>
    </citation>
    <scope>NUCLEOTIDE SEQUENCE</scope>
    <source>
        <strain evidence="17">Sampled in the wild</strain>
    </source>
</reference>
<accession>A0A8K0KP09</accession>
<dbReference type="InterPro" id="IPR044570">
    <property type="entry name" value="Set1-like"/>
</dbReference>
<feature type="compositionally biased region" description="Basic and acidic residues" evidence="14">
    <location>
        <begin position="386"/>
        <end position="434"/>
    </location>
</feature>
<feature type="compositionally biased region" description="Polar residues" evidence="14">
    <location>
        <begin position="833"/>
        <end position="845"/>
    </location>
</feature>
<dbReference type="InterPro" id="IPR049764">
    <property type="entry name" value="ANFY1_FYVE"/>
</dbReference>